<sequence length="206" mass="22414">MTATTSEKKICVPGERLFADGEEHRSGKGTHSTHGFIYASVAGFLHVVPSPIGEEKASTVEVRRFEDDDHAVPFLGAIVTAKVLNIGSRFAKCSIVCVGNSILSHPFNAQLRREDIQATERDKVEVQKCVRPADVILARVIGLGDNQTSFYLSTAEEELGVVFGTSDAGFKLIPISWTHMQCSLTGDKEQRKVAKVPNLNLKTTSS</sequence>
<proteinExistence type="predicted"/>
<dbReference type="InterPro" id="IPR025721">
    <property type="entry name" value="Exosome_cplx_N_dom"/>
</dbReference>
<protein>
    <submittedName>
        <fullName evidence="7">Exosome complex component CSL4</fullName>
    </submittedName>
</protein>
<dbReference type="PANTHER" id="PTHR12686:SF8">
    <property type="entry name" value="EXOSOME COMPLEX COMPONENT CSL4"/>
    <property type="match status" value="1"/>
</dbReference>
<evidence type="ECO:0000256" key="2">
    <source>
        <dbReference type="ARBA" id="ARBA00022490"/>
    </source>
</evidence>
<feature type="domain" description="Exosome complex component N-terminal" evidence="5">
    <location>
        <begin position="10"/>
        <end position="48"/>
    </location>
</feature>
<keyword evidence="2" id="KW-0963">Cytoplasm</keyword>
<accession>A0A914X5B7</accession>
<dbReference type="Gene3D" id="2.40.50.100">
    <property type="match status" value="1"/>
</dbReference>
<dbReference type="SUPFAM" id="SSF50249">
    <property type="entry name" value="Nucleic acid-binding proteins"/>
    <property type="match status" value="1"/>
</dbReference>
<evidence type="ECO:0000259" key="4">
    <source>
        <dbReference type="Pfam" id="PF10447"/>
    </source>
</evidence>
<feature type="domain" description="Exosome complex component CSL4 C-terminal" evidence="4">
    <location>
        <begin position="104"/>
        <end position="143"/>
    </location>
</feature>
<dbReference type="Pfam" id="PF10447">
    <property type="entry name" value="EXOSC1"/>
    <property type="match status" value="1"/>
</dbReference>
<dbReference type="FunFam" id="2.40.50.140:FF:000198">
    <property type="entry name" value="Exosome complex component CSL4"/>
    <property type="match status" value="1"/>
</dbReference>
<dbReference type="InterPro" id="IPR039771">
    <property type="entry name" value="Csl4"/>
</dbReference>
<dbReference type="WBParaSite" id="PSAMB.scaffold6767size13333.g29237.t1">
    <property type="protein sequence ID" value="PSAMB.scaffold6767size13333.g29237.t1"/>
    <property type="gene ID" value="PSAMB.scaffold6767size13333.g29237"/>
</dbReference>
<dbReference type="GO" id="GO:0003723">
    <property type="term" value="F:RNA binding"/>
    <property type="evidence" value="ECO:0007669"/>
    <property type="project" value="InterPro"/>
</dbReference>
<keyword evidence="3" id="KW-0271">Exosome</keyword>
<dbReference type="GO" id="GO:0000176">
    <property type="term" value="C:nuclear exosome (RNase complex)"/>
    <property type="evidence" value="ECO:0007669"/>
    <property type="project" value="TreeGrafter"/>
</dbReference>
<dbReference type="GO" id="GO:0006396">
    <property type="term" value="P:RNA processing"/>
    <property type="evidence" value="ECO:0007669"/>
    <property type="project" value="InterPro"/>
</dbReference>
<dbReference type="Pfam" id="PF14382">
    <property type="entry name" value="ECR1_N"/>
    <property type="match status" value="1"/>
</dbReference>
<evidence type="ECO:0000256" key="3">
    <source>
        <dbReference type="ARBA" id="ARBA00022835"/>
    </source>
</evidence>
<dbReference type="GO" id="GO:0005737">
    <property type="term" value="C:cytoplasm"/>
    <property type="evidence" value="ECO:0007669"/>
    <property type="project" value="TreeGrafter"/>
</dbReference>
<evidence type="ECO:0000313" key="7">
    <source>
        <dbReference type="WBParaSite" id="PSAMB.scaffold6767size13333.g29237.t1"/>
    </source>
</evidence>
<reference evidence="7" key="1">
    <citation type="submission" date="2022-11" db="UniProtKB">
        <authorList>
            <consortium name="WormBaseParasite"/>
        </authorList>
    </citation>
    <scope>IDENTIFICATION</scope>
</reference>
<dbReference type="SUPFAM" id="SSF110324">
    <property type="entry name" value="Ribosomal L27 protein-like"/>
    <property type="match status" value="1"/>
</dbReference>
<dbReference type="Gene3D" id="2.40.50.140">
    <property type="entry name" value="Nucleic acid-binding proteins"/>
    <property type="match status" value="1"/>
</dbReference>
<dbReference type="AlphaFoldDB" id="A0A914X5B7"/>
<dbReference type="Proteomes" id="UP000887566">
    <property type="component" value="Unplaced"/>
</dbReference>
<name>A0A914X5B7_9BILA</name>
<dbReference type="GO" id="GO:0005730">
    <property type="term" value="C:nucleolus"/>
    <property type="evidence" value="ECO:0007669"/>
    <property type="project" value="UniProtKB-SubCell"/>
</dbReference>
<comment type="subcellular location">
    <subcellularLocation>
        <location evidence="1">Nucleus</location>
        <location evidence="1">Nucleolus</location>
    </subcellularLocation>
</comment>
<dbReference type="InterPro" id="IPR019495">
    <property type="entry name" value="EXOSC1_C"/>
</dbReference>
<evidence type="ECO:0000313" key="6">
    <source>
        <dbReference type="Proteomes" id="UP000887566"/>
    </source>
</evidence>
<dbReference type="PANTHER" id="PTHR12686">
    <property type="entry name" value="3'-5' EXORIBONUCLEASE CSL4-RELATED"/>
    <property type="match status" value="1"/>
</dbReference>
<evidence type="ECO:0000259" key="5">
    <source>
        <dbReference type="Pfam" id="PF14382"/>
    </source>
</evidence>
<organism evidence="6 7">
    <name type="scientific">Plectus sambesii</name>
    <dbReference type="NCBI Taxonomy" id="2011161"/>
    <lineage>
        <taxon>Eukaryota</taxon>
        <taxon>Metazoa</taxon>
        <taxon>Ecdysozoa</taxon>
        <taxon>Nematoda</taxon>
        <taxon>Chromadorea</taxon>
        <taxon>Plectida</taxon>
        <taxon>Plectina</taxon>
        <taxon>Plectoidea</taxon>
        <taxon>Plectidae</taxon>
        <taxon>Plectus</taxon>
    </lineage>
</organism>
<evidence type="ECO:0000256" key="1">
    <source>
        <dbReference type="ARBA" id="ARBA00004604"/>
    </source>
</evidence>
<keyword evidence="6" id="KW-1185">Reference proteome</keyword>
<dbReference type="InterPro" id="IPR012340">
    <property type="entry name" value="NA-bd_OB-fold"/>
</dbReference>